<dbReference type="InterPro" id="IPR000421">
    <property type="entry name" value="FA58C"/>
</dbReference>
<dbReference type="PANTHER" id="PTHR47406">
    <property type="entry name" value="COAGULATION FACTOR 5/8 TYPE, C-TERMINAL"/>
    <property type="match status" value="1"/>
</dbReference>
<dbReference type="InterPro" id="IPR029018">
    <property type="entry name" value="Hex-like_dom2"/>
</dbReference>
<reference evidence="6 7" key="1">
    <citation type="submission" date="2020-08" db="EMBL/GenBank/DDBJ databases">
        <title>A Genomic Blueprint of the Chicken Gut Microbiome.</title>
        <authorList>
            <person name="Gilroy R."/>
            <person name="Ravi A."/>
            <person name="Getino M."/>
            <person name="Pursley I."/>
            <person name="Horton D.L."/>
            <person name="Alikhan N.-F."/>
            <person name="Baker D."/>
            <person name="Gharbi K."/>
            <person name="Hall N."/>
            <person name="Watson M."/>
            <person name="Adriaenssens E.M."/>
            <person name="Foster-Nyarko E."/>
            <person name="Jarju S."/>
            <person name="Secka A."/>
            <person name="Antonio M."/>
            <person name="Oren A."/>
            <person name="Chaudhuri R."/>
            <person name="La Ragione R.M."/>
            <person name="Hildebrand F."/>
            <person name="Pallen M.J."/>
        </authorList>
    </citation>
    <scope>NUCLEOTIDE SEQUENCE [LARGE SCALE GENOMIC DNA]</scope>
    <source>
        <strain evidence="6 7">Sa1YUN3</strain>
    </source>
</reference>
<comment type="caution">
    <text evidence="6">The sequence shown here is derived from an EMBL/GenBank/DDBJ whole genome shotgun (WGS) entry which is preliminary data.</text>
</comment>
<evidence type="ECO:0000256" key="1">
    <source>
        <dbReference type="ARBA" id="ARBA00022801"/>
    </source>
</evidence>
<keyword evidence="2" id="KW-0326">Glycosidase</keyword>
<organism evidence="6 7">
    <name type="scientific">Phocaeicola faecium</name>
    <dbReference type="NCBI Taxonomy" id="2762213"/>
    <lineage>
        <taxon>Bacteria</taxon>
        <taxon>Pseudomonadati</taxon>
        <taxon>Bacteroidota</taxon>
        <taxon>Bacteroidia</taxon>
        <taxon>Bacteroidales</taxon>
        <taxon>Bacteroidaceae</taxon>
        <taxon>Phocaeicola</taxon>
    </lineage>
</organism>
<keyword evidence="7" id="KW-1185">Reference proteome</keyword>
<sequence>MKTDFFKLLLLSGAISMGTSAYAQVDLVKNGKSNSKIVLAEQIEVNRTAANILQDFVQKISGCRLDIRQKGKAAAGDILIGTSASDDVKEDGYQISTTGGKLVITGKDNGAVYGVVSLLEDYLGVDYWGNNEYKLEKRSDISLPSINKTDNPAFRYRQTQNYALQTDSLYKWWYRLEEPAEAFAANYWVHTFNKLLPVSEYGTTHPEYYAYFDGKRHPGAQWCLTNPEVFEIVAQRIDSIFKANPDKKIISVSQNDGNNTNCTCPECKKLDDAAGSPSGSLIYFINKLAARFPDKEIATLAYLYTMNPPKNVKPLPNVVVMLCDIDCDREVSLTENPSGQYFMKALKGWSDITDNIFVWDYGINFDGYLSPFPNLHIMQDNIRIFRDHHVKMHFSQIASSYGGDFAELRSYLASKLMWNPDADADKLMQHFLKGYYGAAGEYLYQYIKIIQGALWGSGLRLWIYDSPISHKNGMLKPILMKRYKQLFDKAEAAVAGDPVLLERVKRTRLPLLYSELEIIRTQPEKDFDDVTAKLNYFEAEAKRFNNPAINERNNRALDYCKLYRERYMPRNEKNLALGAKVTYLTEPTGKYAELGKTALTDGLFGGASFVESWVGWEGKDGGFIVDLGEVKDVSYIETDFLHQIGHWILFPLKVTYSYSEDGKNYQAWGTIEMEEERSNMVLFRGVKMESKQPLKARYLKVEVTGTKVCPHWHYGVGNPSWFFIDEVTVR</sequence>
<evidence type="ECO:0000256" key="3">
    <source>
        <dbReference type="SAM" id="SignalP"/>
    </source>
</evidence>
<keyword evidence="1" id="KW-0378">Hydrolase</keyword>
<dbReference type="Pfam" id="PF00754">
    <property type="entry name" value="F5_F8_type_C"/>
    <property type="match status" value="1"/>
</dbReference>
<gene>
    <name evidence="6" type="ORF">H9626_00535</name>
</gene>
<evidence type="ECO:0000313" key="6">
    <source>
        <dbReference type="EMBL" id="MBD8000715.1"/>
    </source>
</evidence>
<evidence type="ECO:0000259" key="4">
    <source>
        <dbReference type="Pfam" id="PF00754"/>
    </source>
</evidence>
<dbReference type="Pfam" id="PF02838">
    <property type="entry name" value="Glyco_hydro_20b"/>
    <property type="match status" value="1"/>
</dbReference>
<evidence type="ECO:0000313" key="7">
    <source>
        <dbReference type="Proteomes" id="UP000616346"/>
    </source>
</evidence>
<dbReference type="InterPro" id="IPR015882">
    <property type="entry name" value="HEX_bac_N"/>
</dbReference>
<keyword evidence="3" id="KW-0732">Signal</keyword>
<dbReference type="PANTHER" id="PTHR47406:SF2">
    <property type="entry name" value="ALPHA GLUCURONIDASE N-TERMINAL DOMAIN-CONTAINING PROTEIN"/>
    <property type="match status" value="1"/>
</dbReference>
<dbReference type="RefSeq" id="WP_191709232.1">
    <property type="nucleotide sequence ID" value="NZ_JACSPQ010000001.1"/>
</dbReference>
<evidence type="ECO:0000256" key="2">
    <source>
        <dbReference type="ARBA" id="ARBA00023295"/>
    </source>
</evidence>
<dbReference type="InterPro" id="IPR032287">
    <property type="entry name" value="DUF4838"/>
</dbReference>
<dbReference type="Gene3D" id="2.60.120.260">
    <property type="entry name" value="Galactose-binding domain-like"/>
    <property type="match status" value="1"/>
</dbReference>
<feature type="domain" description="F5/8 type C" evidence="4">
    <location>
        <begin position="595"/>
        <end position="705"/>
    </location>
</feature>
<dbReference type="SUPFAM" id="SSF49785">
    <property type="entry name" value="Galactose-binding domain-like"/>
    <property type="match status" value="1"/>
</dbReference>
<feature type="chain" id="PRO_5046422975" evidence="3">
    <location>
        <begin position="24"/>
        <end position="730"/>
    </location>
</feature>
<name>A0ABR8V7G8_9BACT</name>
<feature type="signal peptide" evidence="3">
    <location>
        <begin position="1"/>
        <end position="23"/>
    </location>
</feature>
<protein>
    <submittedName>
        <fullName evidence="6">DUF4838 domain-containing protein</fullName>
    </submittedName>
</protein>
<dbReference type="EMBL" id="JACSPQ010000001">
    <property type="protein sequence ID" value="MBD8000715.1"/>
    <property type="molecule type" value="Genomic_DNA"/>
</dbReference>
<dbReference type="Pfam" id="PF16126">
    <property type="entry name" value="DUF4838"/>
    <property type="match status" value="1"/>
</dbReference>
<dbReference type="Gene3D" id="3.30.379.10">
    <property type="entry name" value="Chitobiase/beta-hexosaminidase domain 2-like"/>
    <property type="match status" value="1"/>
</dbReference>
<dbReference type="Proteomes" id="UP000616346">
    <property type="component" value="Unassembled WGS sequence"/>
</dbReference>
<feature type="domain" description="Beta-hexosaminidase bacterial type N-terminal" evidence="5">
    <location>
        <begin position="33"/>
        <end position="119"/>
    </location>
</feature>
<evidence type="ECO:0000259" key="5">
    <source>
        <dbReference type="Pfam" id="PF02838"/>
    </source>
</evidence>
<dbReference type="SUPFAM" id="SSF55545">
    <property type="entry name" value="beta-N-acetylhexosaminidase-like domain"/>
    <property type="match status" value="1"/>
</dbReference>
<accession>A0ABR8V7G8</accession>
<dbReference type="InterPro" id="IPR008979">
    <property type="entry name" value="Galactose-bd-like_sf"/>
</dbReference>
<proteinExistence type="predicted"/>